<comment type="caution">
    <text evidence="3">The sequence shown here is derived from an EMBL/GenBank/DDBJ whole genome shotgun (WGS) entry which is preliminary data.</text>
</comment>
<dbReference type="AlphaFoldDB" id="A0A103XF04"/>
<feature type="compositionally biased region" description="Low complexity" evidence="1">
    <location>
        <begin position="74"/>
        <end position="87"/>
    </location>
</feature>
<feature type="non-terminal residue" evidence="3">
    <location>
        <position position="1"/>
    </location>
</feature>
<keyword evidence="2" id="KW-0472">Membrane</keyword>
<feature type="compositionally biased region" description="Basic residues" evidence="1">
    <location>
        <begin position="48"/>
        <end position="58"/>
    </location>
</feature>
<dbReference type="PANTHER" id="PTHR14624:SF0">
    <property type="entry name" value="POLYPRENOL REDUCTASE"/>
    <property type="match status" value="1"/>
</dbReference>
<dbReference type="GO" id="GO:0005783">
    <property type="term" value="C:endoplasmic reticulum"/>
    <property type="evidence" value="ECO:0007669"/>
    <property type="project" value="TreeGrafter"/>
</dbReference>
<feature type="region of interest" description="Disordered" evidence="1">
    <location>
        <begin position="48"/>
        <end position="181"/>
    </location>
</feature>
<reference evidence="3 4" key="1">
    <citation type="journal article" date="2016" name="Sci. Rep.">
        <title>The genome sequence of the outbreeding globe artichoke constructed de novo incorporating a phase-aware low-pass sequencing strategy of F1 progeny.</title>
        <authorList>
            <person name="Scaglione D."/>
            <person name="Reyes-Chin-Wo S."/>
            <person name="Acquadro A."/>
            <person name="Froenicke L."/>
            <person name="Portis E."/>
            <person name="Beitel C."/>
            <person name="Tirone M."/>
            <person name="Mauro R."/>
            <person name="Lo Monaco A."/>
            <person name="Mauromicale G."/>
            <person name="Faccioli P."/>
            <person name="Cattivelli L."/>
            <person name="Rieseberg L."/>
            <person name="Michelmore R."/>
            <person name="Lanteri S."/>
        </authorList>
    </citation>
    <scope>NUCLEOTIDE SEQUENCE [LARGE SCALE GENOMIC DNA]</scope>
    <source>
        <strain evidence="3">2C</strain>
    </source>
</reference>
<accession>A0A103XF04</accession>
<feature type="compositionally biased region" description="Basic and acidic residues" evidence="1">
    <location>
        <begin position="147"/>
        <end position="159"/>
    </location>
</feature>
<dbReference type="UniPathway" id="UPA00378"/>
<proteinExistence type="predicted"/>
<protein>
    <submittedName>
        <fullName evidence="3">Uncharacterized protein</fullName>
    </submittedName>
</protein>
<dbReference type="GO" id="GO:0016095">
    <property type="term" value="P:polyprenol catabolic process"/>
    <property type="evidence" value="ECO:0007669"/>
    <property type="project" value="TreeGrafter"/>
</dbReference>
<dbReference type="InterPro" id="IPR039698">
    <property type="entry name" value="Dfg10/SRD5A3"/>
</dbReference>
<dbReference type="Proteomes" id="UP000243975">
    <property type="component" value="Unassembled WGS sequence"/>
</dbReference>
<keyword evidence="2" id="KW-1133">Transmembrane helix</keyword>
<sequence>MRLIRFVIKAPIYDSKAQFSTTGPPPTTICYTWFSCRRLKQKRKNSIRIHHDSLRKKIANRDKSKRGEGEKGFTWKGDTTGDATATETKCDATVSNGDEGRRDGEQRRQRATAVATETKGDATVSNGDEGRRRRQRRRRATATATETKGDGDGNGDEGRRRRQRRRRATATETKGDGDGGGSHAFSLHKSLSAREHAYNVWLSVFLLLLMEVQVLRRFYKTIYIFNYSLSAIMHIFGSLNLVAEFIVKGKDRKSKPQFSIWMFVTPFLRLRLYAWLSAAIFLWGWVHQLRCHEIL</sequence>
<feature type="transmembrane region" description="Helical" evidence="2">
    <location>
        <begin position="227"/>
        <end position="247"/>
    </location>
</feature>
<evidence type="ECO:0000313" key="3">
    <source>
        <dbReference type="EMBL" id="KVH89478.1"/>
    </source>
</evidence>
<dbReference type="GO" id="GO:0006488">
    <property type="term" value="P:dolichol-linked oligosaccharide biosynthetic process"/>
    <property type="evidence" value="ECO:0007669"/>
    <property type="project" value="InterPro"/>
</dbReference>
<feature type="compositionally biased region" description="Basic and acidic residues" evidence="1">
    <location>
        <begin position="98"/>
        <end position="108"/>
    </location>
</feature>
<dbReference type="STRING" id="59895.A0A103XF04"/>
<dbReference type="Gramene" id="KVH89478">
    <property type="protein sequence ID" value="KVH89478"/>
    <property type="gene ID" value="Ccrd_008508"/>
</dbReference>
<dbReference type="PANTHER" id="PTHR14624">
    <property type="entry name" value="DFG10 PROTEIN"/>
    <property type="match status" value="1"/>
</dbReference>
<dbReference type="EMBL" id="LEKV01005208">
    <property type="protein sequence ID" value="KVH89478.1"/>
    <property type="molecule type" value="Genomic_DNA"/>
</dbReference>
<keyword evidence="4" id="KW-1185">Reference proteome</keyword>
<keyword evidence="2" id="KW-0812">Transmembrane</keyword>
<feature type="compositionally biased region" description="Basic and acidic residues" evidence="1">
    <location>
        <begin position="59"/>
        <end position="73"/>
    </location>
</feature>
<evidence type="ECO:0000256" key="2">
    <source>
        <dbReference type="SAM" id="Phobius"/>
    </source>
</evidence>
<dbReference type="GO" id="GO:0003865">
    <property type="term" value="F:3-oxo-5-alpha-steroid 4-dehydrogenase activity"/>
    <property type="evidence" value="ECO:0007669"/>
    <property type="project" value="TreeGrafter"/>
</dbReference>
<gene>
    <name evidence="3" type="ORF">Ccrd_008508</name>
</gene>
<evidence type="ECO:0000256" key="1">
    <source>
        <dbReference type="SAM" id="MobiDB-lite"/>
    </source>
</evidence>
<name>A0A103XF04_CYNCS</name>
<evidence type="ECO:0000313" key="4">
    <source>
        <dbReference type="Proteomes" id="UP000243975"/>
    </source>
</evidence>
<organism evidence="3 4">
    <name type="scientific">Cynara cardunculus var. scolymus</name>
    <name type="common">Globe artichoke</name>
    <name type="synonym">Cynara scolymus</name>
    <dbReference type="NCBI Taxonomy" id="59895"/>
    <lineage>
        <taxon>Eukaryota</taxon>
        <taxon>Viridiplantae</taxon>
        <taxon>Streptophyta</taxon>
        <taxon>Embryophyta</taxon>
        <taxon>Tracheophyta</taxon>
        <taxon>Spermatophyta</taxon>
        <taxon>Magnoliopsida</taxon>
        <taxon>eudicotyledons</taxon>
        <taxon>Gunneridae</taxon>
        <taxon>Pentapetalae</taxon>
        <taxon>asterids</taxon>
        <taxon>campanulids</taxon>
        <taxon>Asterales</taxon>
        <taxon>Asteraceae</taxon>
        <taxon>Carduoideae</taxon>
        <taxon>Cardueae</taxon>
        <taxon>Carduinae</taxon>
        <taxon>Cynara</taxon>
    </lineage>
</organism>
<feature type="transmembrane region" description="Helical" evidence="2">
    <location>
        <begin position="268"/>
        <end position="286"/>
    </location>
</feature>